<proteinExistence type="predicted"/>
<dbReference type="Proteomes" id="UP000887568">
    <property type="component" value="Unplaced"/>
</dbReference>
<dbReference type="GO" id="GO:0015629">
    <property type="term" value="C:actin cytoskeleton"/>
    <property type="evidence" value="ECO:0007669"/>
    <property type="project" value="TreeGrafter"/>
</dbReference>
<dbReference type="OrthoDB" id="10061327at2759"/>
<dbReference type="PANTHER" id="PTHR15708">
    <property type="entry name" value="ACTIN BUNDLING/MISSING IN METASTASIS-RELATED"/>
    <property type="match status" value="1"/>
</dbReference>
<evidence type="ECO:0000313" key="2">
    <source>
        <dbReference type="EnsemblMetazoa" id="XP_038067027.1"/>
    </source>
</evidence>
<dbReference type="SUPFAM" id="SSF103657">
    <property type="entry name" value="BAR/IMD domain-like"/>
    <property type="match status" value="1"/>
</dbReference>
<dbReference type="Gene3D" id="1.20.1270.60">
    <property type="entry name" value="Arfaptin homology (AH) domain/BAR domain"/>
    <property type="match status" value="1"/>
</dbReference>
<keyword evidence="3" id="KW-1185">Reference proteome</keyword>
<evidence type="ECO:0000313" key="3">
    <source>
        <dbReference type="Proteomes" id="UP000887568"/>
    </source>
</evidence>
<organism evidence="2 3">
    <name type="scientific">Patiria miniata</name>
    <name type="common">Bat star</name>
    <name type="synonym">Asterina miniata</name>
    <dbReference type="NCBI Taxonomy" id="46514"/>
    <lineage>
        <taxon>Eukaryota</taxon>
        <taxon>Metazoa</taxon>
        <taxon>Echinodermata</taxon>
        <taxon>Eleutherozoa</taxon>
        <taxon>Asterozoa</taxon>
        <taxon>Asteroidea</taxon>
        <taxon>Valvatacea</taxon>
        <taxon>Valvatida</taxon>
        <taxon>Asterinidae</taxon>
        <taxon>Patiria</taxon>
    </lineage>
</organism>
<reference evidence="2" key="1">
    <citation type="submission" date="2022-11" db="UniProtKB">
        <authorList>
            <consortium name="EnsemblMetazoa"/>
        </authorList>
    </citation>
    <scope>IDENTIFICATION</scope>
</reference>
<dbReference type="EnsemblMetazoa" id="XM_038211099.1">
    <property type="protein sequence ID" value="XP_038067027.1"/>
    <property type="gene ID" value="LOC119737033"/>
</dbReference>
<dbReference type="GO" id="GO:0007009">
    <property type="term" value="P:plasma membrane organization"/>
    <property type="evidence" value="ECO:0007669"/>
    <property type="project" value="InterPro"/>
</dbReference>
<dbReference type="GO" id="GO:0030031">
    <property type="term" value="P:cell projection assembly"/>
    <property type="evidence" value="ECO:0007669"/>
    <property type="project" value="TreeGrafter"/>
</dbReference>
<dbReference type="PROSITE" id="PS51338">
    <property type="entry name" value="IMD"/>
    <property type="match status" value="1"/>
</dbReference>
<dbReference type="AlphaFoldDB" id="A0A914ATD0"/>
<name>A0A914ATD0_PATMI</name>
<dbReference type="GO" id="GO:0005543">
    <property type="term" value="F:phospholipid binding"/>
    <property type="evidence" value="ECO:0007669"/>
    <property type="project" value="TreeGrafter"/>
</dbReference>
<dbReference type="InterPro" id="IPR027267">
    <property type="entry name" value="AH/BAR_dom_sf"/>
</dbReference>
<dbReference type="GO" id="GO:0009898">
    <property type="term" value="C:cytoplasmic side of plasma membrane"/>
    <property type="evidence" value="ECO:0007669"/>
    <property type="project" value="TreeGrafter"/>
</dbReference>
<dbReference type="Pfam" id="PF08397">
    <property type="entry name" value="IMD"/>
    <property type="match status" value="1"/>
</dbReference>
<dbReference type="RefSeq" id="XP_038067027.1">
    <property type="nucleotide sequence ID" value="XM_038211099.1"/>
</dbReference>
<dbReference type="GeneID" id="119737033"/>
<dbReference type="GO" id="GO:0003779">
    <property type="term" value="F:actin binding"/>
    <property type="evidence" value="ECO:0007669"/>
    <property type="project" value="InterPro"/>
</dbReference>
<accession>A0A914ATD0</accession>
<dbReference type="PANTHER" id="PTHR15708:SF4">
    <property type="entry name" value="FI21477P1-RELATED"/>
    <property type="match status" value="1"/>
</dbReference>
<protein>
    <recommendedName>
        <fullName evidence="1">IMD domain-containing protein</fullName>
    </recommendedName>
</protein>
<dbReference type="OMA" id="GSERDCS"/>
<feature type="domain" description="IMD" evidence="1">
    <location>
        <begin position="1"/>
        <end position="98"/>
    </location>
</feature>
<sequence length="98" mass="11032">MEVNAERDCSVLGGLFQTIINDMKGSVPVWEDFTSKASKLHTQLKTTIVAVSAFLEAFQRIADIATNSRAESFQRPNHQLDLLMKMIWPEIPGIVREV</sequence>
<dbReference type="InterPro" id="IPR013606">
    <property type="entry name" value="I-BAR_dom"/>
</dbReference>
<evidence type="ECO:0000259" key="1">
    <source>
        <dbReference type="PROSITE" id="PS51338"/>
    </source>
</evidence>
<dbReference type="InterPro" id="IPR030127">
    <property type="entry name" value="MTSS1/MTSS2"/>
</dbReference>